<evidence type="ECO:0000313" key="2">
    <source>
        <dbReference type="EMBL" id="EGG21219.1"/>
    </source>
</evidence>
<accession>F4PQV4</accession>
<keyword evidence="1" id="KW-1133">Transmembrane helix</keyword>
<protein>
    <recommendedName>
        <fullName evidence="4">Transmembrane protein</fullName>
    </recommendedName>
</protein>
<dbReference type="OrthoDB" id="10497282at2759"/>
<dbReference type="Proteomes" id="UP000007797">
    <property type="component" value="Unassembled WGS sequence"/>
</dbReference>
<reference evidence="3" key="1">
    <citation type="journal article" date="2011" name="Genome Res.">
        <title>Phylogeny-wide analysis of social amoeba genomes highlights ancient origins for complex intercellular communication.</title>
        <authorList>
            <person name="Heidel A.J."/>
            <person name="Lawal H.M."/>
            <person name="Felder M."/>
            <person name="Schilde C."/>
            <person name="Helps N.R."/>
            <person name="Tunggal B."/>
            <person name="Rivero F."/>
            <person name="John U."/>
            <person name="Schleicher M."/>
            <person name="Eichinger L."/>
            <person name="Platzer M."/>
            <person name="Noegel A.A."/>
            <person name="Schaap P."/>
            <person name="Gloeckner G."/>
        </authorList>
    </citation>
    <scope>NUCLEOTIDE SEQUENCE [LARGE SCALE GENOMIC DNA]</scope>
    <source>
        <strain evidence="3">SH3</strain>
    </source>
</reference>
<organism evidence="2 3">
    <name type="scientific">Cavenderia fasciculata</name>
    <name type="common">Slime mold</name>
    <name type="synonym">Dictyostelium fasciculatum</name>
    <dbReference type="NCBI Taxonomy" id="261658"/>
    <lineage>
        <taxon>Eukaryota</taxon>
        <taxon>Amoebozoa</taxon>
        <taxon>Evosea</taxon>
        <taxon>Eumycetozoa</taxon>
        <taxon>Dictyostelia</taxon>
        <taxon>Acytosteliales</taxon>
        <taxon>Cavenderiaceae</taxon>
        <taxon>Cavenderia</taxon>
    </lineage>
</organism>
<keyword evidence="1" id="KW-0812">Transmembrane</keyword>
<sequence length="115" mass="12958">MSDNNNNTTTEVLSEEDLQFKYNKKQEQDCQVCHAVSGTIIGGAGLYSLLIRNRHPEGRASLSFVGFTCLGFGAYWIIEPKLPSYLLLKSRLLLGAEPPHPYEKRGVERRLSLIF</sequence>
<feature type="transmembrane region" description="Helical" evidence="1">
    <location>
        <begin position="60"/>
        <end position="78"/>
    </location>
</feature>
<keyword evidence="3" id="KW-1185">Reference proteome</keyword>
<evidence type="ECO:0000313" key="3">
    <source>
        <dbReference type="Proteomes" id="UP000007797"/>
    </source>
</evidence>
<name>F4PQV4_CACFS</name>
<keyword evidence="1" id="KW-0472">Membrane</keyword>
<proteinExistence type="predicted"/>
<dbReference type="EMBL" id="GL883010">
    <property type="protein sequence ID" value="EGG21219.1"/>
    <property type="molecule type" value="Genomic_DNA"/>
</dbReference>
<dbReference type="GeneID" id="14874218"/>
<dbReference type="RefSeq" id="XP_004359069.1">
    <property type="nucleotide sequence ID" value="XM_004359012.1"/>
</dbReference>
<dbReference type="AlphaFoldDB" id="F4PQV4"/>
<dbReference type="KEGG" id="dfa:DFA_01094"/>
<evidence type="ECO:0008006" key="4">
    <source>
        <dbReference type="Google" id="ProtNLM"/>
    </source>
</evidence>
<gene>
    <name evidence="2" type="ORF">DFA_01094</name>
</gene>
<evidence type="ECO:0000256" key="1">
    <source>
        <dbReference type="SAM" id="Phobius"/>
    </source>
</evidence>